<keyword evidence="5" id="KW-1185">Reference proteome</keyword>
<keyword evidence="3" id="KW-0687">Ribonucleoprotein</keyword>
<evidence type="ECO:0000256" key="1">
    <source>
        <dbReference type="ARBA" id="ARBA00010228"/>
    </source>
</evidence>
<reference evidence="4" key="1">
    <citation type="submission" date="2025-08" db="UniProtKB">
        <authorList>
            <consortium name="Ensembl"/>
        </authorList>
    </citation>
    <scope>IDENTIFICATION</scope>
</reference>
<dbReference type="GO" id="GO:0006412">
    <property type="term" value="P:translation"/>
    <property type="evidence" value="ECO:0007669"/>
    <property type="project" value="InterPro"/>
</dbReference>
<dbReference type="InterPro" id="IPR038579">
    <property type="entry name" value="Ribosomal_eS21_sf"/>
</dbReference>
<dbReference type="GO" id="GO:0005840">
    <property type="term" value="C:ribosome"/>
    <property type="evidence" value="ECO:0007669"/>
    <property type="project" value="UniProtKB-KW"/>
</dbReference>
<dbReference type="Ensembl" id="ENSCAFT00020003469.1">
    <property type="protein sequence ID" value="ENSCAFP00020003005.1"/>
    <property type="gene ID" value="ENSCAFG00020002531.1"/>
</dbReference>
<dbReference type="GeneTree" id="ENSGT01020000230888"/>
<name>A0A8C0JP71_CANLU</name>
<evidence type="ECO:0000256" key="2">
    <source>
        <dbReference type="ARBA" id="ARBA00022980"/>
    </source>
</evidence>
<evidence type="ECO:0000313" key="5">
    <source>
        <dbReference type="Proteomes" id="UP000694391"/>
    </source>
</evidence>
<dbReference type="InterPro" id="IPR001931">
    <property type="entry name" value="Ribosomal_eS21"/>
</dbReference>
<protein>
    <submittedName>
        <fullName evidence="4">Uncharacterized protein</fullName>
    </submittedName>
</protein>
<evidence type="ECO:0000256" key="3">
    <source>
        <dbReference type="ARBA" id="ARBA00023274"/>
    </source>
</evidence>
<evidence type="ECO:0000313" key="4">
    <source>
        <dbReference type="Ensembl" id="ENSCAFP00020003005.1"/>
    </source>
</evidence>
<dbReference type="Proteomes" id="UP000694391">
    <property type="component" value="Unplaced"/>
</dbReference>
<dbReference type="GO" id="GO:0003735">
    <property type="term" value="F:structural constituent of ribosome"/>
    <property type="evidence" value="ECO:0007669"/>
    <property type="project" value="InterPro"/>
</dbReference>
<dbReference type="Pfam" id="PF01249">
    <property type="entry name" value="Ribosomal_S21e"/>
    <property type="match status" value="1"/>
</dbReference>
<dbReference type="Gene3D" id="3.30.1230.20">
    <property type="match status" value="1"/>
</dbReference>
<accession>A0A8C0JP71</accession>
<comment type="similarity">
    <text evidence="1">Belongs to the eukaryotic ribosomal protein eS21 family.</text>
</comment>
<dbReference type="AlphaFoldDB" id="A0A8C0JP71"/>
<dbReference type="PANTHER" id="PTHR10442">
    <property type="entry name" value="40S RIBOSOMAL PROTEIN S21"/>
    <property type="match status" value="1"/>
</dbReference>
<sequence>VQKDAGKFVYLSMLWQCSASNYFVSYKDHTSMQVNVVEADKVTGKLNSQFKTNAIWEGINRLGESDDSILQLAKADGIVSKNF</sequence>
<dbReference type="GO" id="GO:1990904">
    <property type="term" value="C:ribonucleoprotein complex"/>
    <property type="evidence" value="ECO:0007669"/>
    <property type="project" value="UniProtKB-KW"/>
</dbReference>
<keyword evidence="2" id="KW-0689">Ribosomal protein</keyword>
<organism evidence="4 5">
    <name type="scientific">Canis lupus dingo</name>
    <name type="common">dingo</name>
    <dbReference type="NCBI Taxonomy" id="286419"/>
    <lineage>
        <taxon>Eukaryota</taxon>
        <taxon>Metazoa</taxon>
        <taxon>Chordata</taxon>
        <taxon>Craniata</taxon>
        <taxon>Vertebrata</taxon>
        <taxon>Euteleostomi</taxon>
        <taxon>Mammalia</taxon>
        <taxon>Eutheria</taxon>
        <taxon>Laurasiatheria</taxon>
        <taxon>Carnivora</taxon>
        <taxon>Caniformia</taxon>
        <taxon>Canidae</taxon>
        <taxon>Canis</taxon>
    </lineage>
</organism>
<reference evidence="4" key="2">
    <citation type="submission" date="2025-09" db="UniProtKB">
        <authorList>
            <consortium name="Ensembl"/>
        </authorList>
    </citation>
    <scope>IDENTIFICATION</scope>
</reference>
<proteinExistence type="inferred from homology"/>